<dbReference type="NCBIfam" id="TIGR02305">
    <property type="entry name" value="HpaG-N-term"/>
    <property type="match status" value="1"/>
</dbReference>
<dbReference type="AlphaFoldDB" id="A0A248TPI5"/>
<dbReference type="InterPro" id="IPR012686">
    <property type="entry name" value="HPA_isomer/decarb_N"/>
</dbReference>
<proteinExistence type="predicted"/>
<keyword evidence="4" id="KW-1185">Reference proteome</keyword>
<dbReference type="KEGG" id="bko:CKF48_12845"/>
<dbReference type="OrthoDB" id="9805307at2"/>
<accession>A0A248TPI5</accession>
<gene>
    <name evidence="3" type="ORF">CKF48_12845</name>
</gene>
<dbReference type="Gene3D" id="3.90.850.10">
    <property type="entry name" value="Fumarylacetoacetase-like, C-terminal domain"/>
    <property type="match status" value="1"/>
</dbReference>
<dbReference type="EMBL" id="CP022983">
    <property type="protein sequence ID" value="ASV70029.1"/>
    <property type="molecule type" value="Genomic_DNA"/>
</dbReference>
<dbReference type="PANTHER" id="PTHR11820:SF114">
    <property type="entry name" value="4-HYDROXYPHENYLACETATE CATABOLISM PROTEIN"/>
    <property type="match status" value="1"/>
</dbReference>
<dbReference type="Proteomes" id="UP000215137">
    <property type="component" value="Chromosome"/>
</dbReference>
<dbReference type="SUPFAM" id="SSF56529">
    <property type="entry name" value="FAH"/>
    <property type="match status" value="1"/>
</dbReference>
<evidence type="ECO:0000259" key="2">
    <source>
        <dbReference type="Pfam" id="PF01557"/>
    </source>
</evidence>
<name>A0A248TPI5_9BACI</name>
<dbReference type="InterPro" id="IPR036663">
    <property type="entry name" value="Fumarylacetoacetase_C_sf"/>
</dbReference>
<dbReference type="PANTHER" id="PTHR11820">
    <property type="entry name" value="ACYLPYRUVASE"/>
    <property type="match status" value="1"/>
</dbReference>
<dbReference type="Pfam" id="PF01557">
    <property type="entry name" value="FAA_hydrolase"/>
    <property type="match status" value="1"/>
</dbReference>
<evidence type="ECO:0000256" key="1">
    <source>
        <dbReference type="ARBA" id="ARBA00022723"/>
    </source>
</evidence>
<evidence type="ECO:0000313" key="4">
    <source>
        <dbReference type="Proteomes" id="UP000215137"/>
    </source>
</evidence>
<feature type="domain" description="Fumarylacetoacetase-like C-terminal" evidence="2">
    <location>
        <begin position="46"/>
        <end position="251"/>
    </location>
</feature>
<sequence>MKAMMRYNGQFFLQEVYVDSTKQLITRGEETTPIEQLVAHPPVSGTIYGTLLNYKGELEALGSAVYESPYQQPPKAPILYIKPVNTINYHQASIPMPKEEDTLQIGAALAVVIGKKASNVSKEEVQNYILGYTIANDVSIPHSSVYRPAIKEKAQDGFCPIGPWIVDQKEVANPDDLDITVHINGELKQQQTTRNLIRPVAELIAEVTSFMTLFEGDTLLVGVPESPPLARNGDIVRITIAGIGSLENQVVITKQQVKENTI</sequence>
<protein>
    <submittedName>
        <fullName evidence="3">4-hydroxyphenylacetate isomerase</fullName>
    </submittedName>
</protein>
<evidence type="ECO:0000313" key="3">
    <source>
        <dbReference type="EMBL" id="ASV70029.1"/>
    </source>
</evidence>
<dbReference type="GO" id="GO:0046872">
    <property type="term" value="F:metal ion binding"/>
    <property type="evidence" value="ECO:0007669"/>
    <property type="project" value="UniProtKB-KW"/>
</dbReference>
<dbReference type="GO" id="GO:0008704">
    <property type="term" value="F:5-carboxymethyl-2-hydroxymuconate delta-isomerase activity"/>
    <property type="evidence" value="ECO:0007669"/>
    <property type="project" value="InterPro"/>
</dbReference>
<organism evidence="3 4">
    <name type="scientific">Cytobacillus kochii</name>
    <dbReference type="NCBI Taxonomy" id="859143"/>
    <lineage>
        <taxon>Bacteria</taxon>
        <taxon>Bacillati</taxon>
        <taxon>Bacillota</taxon>
        <taxon>Bacilli</taxon>
        <taxon>Bacillales</taxon>
        <taxon>Bacillaceae</taxon>
        <taxon>Cytobacillus</taxon>
    </lineage>
</organism>
<dbReference type="InterPro" id="IPR011234">
    <property type="entry name" value="Fumarylacetoacetase-like_C"/>
</dbReference>
<keyword evidence="1" id="KW-0479">Metal-binding</keyword>
<dbReference type="GO" id="GO:0018800">
    <property type="term" value="F:5-oxopent-3-ene-1,2,5-tricarboxylate decarboxylase activity"/>
    <property type="evidence" value="ECO:0007669"/>
    <property type="project" value="InterPro"/>
</dbReference>
<reference evidence="3 4" key="1">
    <citation type="submission" date="2017-08" db="EMBL/GenBank/DDBJ databases">
        <title>Complete Genome Sequence of Bacillus kochii Oregon-R-modENCODE STRAIN BDGP4, isolated from Drosophila melanogaster gut.</title>
        <authorList>
            <person name="Wan K.H."/>
            <person name="Yu C."/>
            <person name="Park S."/>
            <person name="Hammonds A.S."/>
            <person name="Booth B.W."/>
            <person name="Celniker S.E."/>
        </authorList>
    </citation>
    <scope>NUCLEOTIDE SEQUENCE [LARGE SCALE GENOMIC DNA]</scope>
    <source>
        <strain evidence="3 4">BDGP4</strain>
    </source>
</reference>
<keyword evidence="3" id="KW-0413">Isomerase</keyword>